<protein>
    <submittedName>
        <fullName evidence="4">GNAT family N-acetyltransferase</fullName>
    </submittedName>
</protein>
<dbReference type="PROSITE" id="PS51186">
    <property type="entry name" value="GNAT"/>
    <property type="match status" value="1"/>
</dbReference>
<feature type="domain" description="N-acetyltransferase" evidence="3">
    <location>
        <begin position="12"/>
        <end position="160"/>
    </location>
</feature>
<sequence>MSNTSRQEPLVVRIDDLTGEATKALVALHLTGMHENSPPDQVFALDLSGLQAPDITFWSVWRGEQIAGIGALKMLPDGSGELKSMRTHPQCLRQGVAAHLLVHIVDEARRRGLLRLSLETGRGPAFEPALALYRRHGFVNGEVFAEYTSSEFNQFLHLSL</sequence>
<dbReference type="CDD" id="cd04301">
    <property type="entry name" value="NAT_SF"/>
    <property type="match status" value="1"/>
</dbReference>
<evidence type="ECO:0000256" key="2">
    <source>
        <dbReference type="ARBA" id="ARBA00023315"/>
    </source>
</evidence>
<evidence type="ECO:0000259" key="3">
    <source>
        <dbReference type="PROSITE" id="PS51186"/>
    </source>
</evidence>
<dbReference type="SUPFAM" id="SSF55729">
    <property type="entry name" value="Acyl-CoA N-acyltransferases (Nat)"/>
    <property type="match status" value="1"/>
</dbReference>
<reference evidence="4 5" key="1">
    <citation type="submission" date="2024-03" db="EMBL/GenBank/DDBJ databases">
        <title>Analysis of soft rot Pectobacteriaceae population diversity in US potato growing regions between 2016 and 2022.</title>
        <authorList>
            <person name="Ma X."/>
            <person name="Zhang X."/>
            <person name="Stodghill P."/>
            <person name="Rioux R."/>
            <person name="Babler B."/>
            <person name="Shrestha S."/>
            <person name="Babler B."/>
            <person name="Rivedal H."/>
            <person name="Frost K."/>
            <person name="Hao J."/>
            <person name="Secor G."/>
            <person name="Swingle B."/>
        </authorList>
    </citation>
    <scope>NUCLEOTIDE SEQUENCE [LARGE SCALE GENOMIC DNA]</scope>
    <source>
        <strain evidence="4 5">SR64</strain>
    </source>
</reference>
<dbReference type="RefSeq" id="WP_040002693.1">
    <property type="nucleotide sequence ID" value="NZ_JAFCAF010000012.1"/>
</dbReference>
<organism evidence="4 5">
    <name type="scientific">Dickeya chrysanthemi</name>
    <name type="common">Pectobacterium chrysanthemi</name>
    <name type="synonym">Erwinia chrysanthemi</name>
    <dbReference type="NCBI Taxonomy" id="556"/>
    <lineage>
        <taxon>Bacteria</taxon>
        <taxon>Pseudomonadati</taxon>
        <taxon>Pseudomonadota</taxon>
        <taxon>Gammaproteobacteria</taxon>
        <taxon>Enterobacterales</taxon>
        <taxon>Pectobacteriaceae</taxon>
        <taxon>Dickeya</taxon>
    </lineage>
</organism>
<accession>A0ABU8JKZ0</accession>
<dbReference type="PANTHER" id="PTHR43877">
    <property type="entry name" value="AMINOALKYLPHOSPHONATE N-ACETYLTRANSFERASE-RELATED-RELATED"/>
    <property type="match status" value="1"/>
</dbReference>
<keyword evidence="1" id="KW-0808">Transferase</keyword>
<evidence type="ECO:0000256" key="1">
    <source>
        <dbReference type="ARBA" id="ARBA00022679"/>
    </source>
</evidence>
<dbReference type="EMBL" id="JBBBOO010000005">
    <property type="protein sequence ID" value="MEI7063778.1"/>
    <property type="molecule type" value="Genomic_DNA"/>
</dbReference>
<evidence type="ECO:0000313" key="4">
    <source>
        <dbReference type="EMBL" id="MEI7063778.1"/>
    </source>
</evidence>
<name>A0ABU8JKZ0_DICCH</name>
<gene>
    <name evidence="4" type="ORF">WCU84_08930</name>
</gene>
<dbReference type="Pfam" id="PF00583">
    <property type="entry name" value="Acetyltransf_1"/>
    <property type="match status" value="1"/>
</dbReference>
<keyword evidence="5" id="KW-1185">Reference proteome</keyword>
<dbReference type="InterPro" id="IPR016181">
    <property type="entry name" value="Acyl_CoA_acyltransferase"/>
</dbReference>
<dbReference type="Proteomes" id="UP001359469">
    <property type="component" value="Unassembled WGS sequence"/>
</dbReference>
<proteinExistence type="predicted"/>
<dbReference type="PANTHER" id="PTHR43877:SF5">
    <property type="entry name" value="BLL8307 PROTEIN"/>
    <property type="match status" value="1"/>
</dbReference>
<evidence type="ECO:0000313" key="5">
    <source>
        <dbReference type="Proteomes" id="UP001359469"/>
    </source>
</evidence>
<dbReference type="Gene3D" id="3.40.630.30">
    <property type="match status" value="1"/>
</dbReference>
<dbReference type="InterPro" id="IPR000182">
    <property type="entry name" value="GNAT_dom"/>
</dbReference>
<dbReference type="InterPro" id="IPR050832">
    <property type="entry name" value="Bact_Acetyltransf"/>
</dbReference>
<comment type="caution">
    <text evidence="4">The sequence shown here is derived from an EMBL/GenBank/DDBJ whole genome shotgun (WGS) entry which is preliminary data.</text>
</comment>
<keyword evidence="2" id="KW-0012">Acyltransferase</keyword>